<evidence type="ECO:0000313" key="8">
    <source>
        <dbReference type="EMBL" id="PZQ78472.1"/>
    </source>
</evidence>
<feature type="compositionally biased region" description="Polar residues" evidence="6">
    <location>
        <begin position="30"/>
        <end position="39"/>
    </location>
</feature>
<evidence type="ECO:0000256" key="2">
    <source>
        <dbReference type="ARBA" id="ARBA00022741"/>
    </source>
</evidence>
<dbReference type="InterPro" id="IPR004364">
    <property type="entry name" value="Aa-tRNA-synt_II"/>
</dbReference>
<dbReference type="GO" id="GO:0004812">
    <property type="term" value="F:aminoacyl-tRNA ligase activity"/>
    <property type="evidence" value="ECO:0007669"/>
    <property type="project" value="UniProtKB-KW"/>
</dbReference>
<keyword evidence="4" id="KW-0648">Protein biosynthesis</keyword>
<dbReference type="Proteomes" id="UP000249135">
    <property type="component" value="Unassembled WGS sequence"/>
</dbReference>
<sequence length="383" mass="42611">MLRGIRRKQQIPRRSWNRLAEARRRAKPSPVSTCSTGGLMNNGLDRAEDIYIGAPAGPPPSTLEELLQDSWWHDVLFVLSETSFATHDFFRRMDAVAGLFPITTQTISSPMGAGSDSLPVKAAIQGAEIYLPDSLQFVLELGCRVSGKPCYYLMPSFRGEQADQRHLCEFFHAEVEVFGGLQDVMGVAENFVLHLTQVLLQRCGDVIARHAGTTRHAEAMVLRGPRFPQIRFAEACMLLAEAPGAIHDLPSGVTITPAGERELLKAFGDFVWLTHMPWSSVPFYQKRETDTRFALNADLLAGYGEILGSGERAADGGEVLGNLAMQGVATDAYGWYVDMKTRHHMQTAGFGLGIERYLMWLLACPDIRRLAMLRRQWGERFVP</sequence>
<evidence type="ECO:0000256" key="1">
    <source>
        <dbReference type="ARBA" id="ARBA00022598"/>
    </source>
</evidence>
<keyword evidence="1" id="KW-0436">Ligase</keyword>
<dbReference type="GO" id="GO:0005524">
    <property type="term" value="F:ATP binding"/>
    <property type="evidence" value="ECO:0007669"/>
    <property type="project" value="UniProtKB-KW"/>
</dbReference>
<dbReference type="PANTHER" id="PTHR22594">
    <property type="entry name" value="ASPARTYL/LYSYL-TRNA SYNTHETASE"/>
    <property type="match status" value="1"/>
</dbReference>
<evidence type="ECO:0000313" key="9">
    <source>
        <dbReference type="Proteomes" id="UP000249135"/>
    </source>
</evidence>
<dbReference type="InterPro" id="IPR045864">
    <property type="entry name" value="aa-tRNA-synth_II/BPL/LPL"/>
</dbReference>
<evidence type="ECO:0000256" key="4">
    <source>
        <dbReference type="ARBA" id="ARBA00022917"/>
    </source>
</evidence>
<evidence type="ECO:0000256" key="5">
    <source>
        <dbReference type="ARBA" id="ARBA00023146"/>
    </source>
</evidence>
<gene>
    <name evidence="8" type="ORF">DI563_00075</name>
</gene>
<evidence type="ECO:0000256" key="3">
    <source>
        <dbReference type="ARBA" id="ARBA00022840"/>
    </source>
</evidence>
<organism evidence="8 9">
    <name type="scientific">Variovorax paradoxus</name>
    <dbReference type="NCBI Taxonomy" id="34073"/>
    <lineage>
        <taxon>Bacteria</taxon>
        <taxon>Pseudomonadati</taxon>
        <taxon>Pseudomonadota</taxon>
        <taxon>Betaproteobacteria</taxon>
        <taxon>Burkholderiales</taxon>
        <taxon>Comamonadaceae</taxon>
        <taxon>Variovorax</taxon>
    </lineage>
</organism>
<proteinExistence type="predicted"/>
<accession>A0A2W5QMI5</accession>
<name>A0A2W5QMI5_VARPD</name>
<evidence type="ECO:0000256" key="6">
    <source>
        <dbReference type="SAM" id="MobiDB-lite"/>
    </source>
</evidence>
<dbReference type="GO" id="GO:0006421">
    <property type="term" value="P:asparaginyl-tRNA aminoacylation"/>
    <property type="evidence" value="ECO:0007669"/>
    <property type="project" value="TreeGrafter"/>
</dbReference>
<dbReference type="Pfam" id="PF00152">
    <property type="entry name" value="tRNA-synt_2"/>
    <property type="match status" value="1"/>
</dbReference>
<dbReference type="Gene3D" id="3.30.930.10">
    <property type="entry name" value="Bira Bifunctional Protein, Domain 2"/>
    <property type="match status" value="1"/>
</dbReference>
<protein>
    <recommendedName>
        <fullName evidence="7">Aminoacyl-transfer RNA synthetases class-II family profile domain-containing protein</fullName>
    </recommendedName>
</protein>
<dbReference type="PANTHER" id="PTHR22594:SF34">
    <property type="entry name" value="ASPARAGINE--TRNA LIGASE, MITOCHONDRIAL-RELATED"/>
    <property type="match status" value="1"/>
</dbReference>
<comment type="caution">
    <text evidence="8">The sequence shown here is derived from an EMBL/GenBank/DDBJ whole genome shotgun (WGS) entry which is preliminary data.</text>
</comment>
<dbReference type="EMBL" id="QFPP01000001">
    <property type="protein sequence ID" value="PZQ78472.1"/>
    <property type="molecule type" value="Genomic_DNA"/>
</dbReference>
<dbReference type="PROSITE" id="PS50862">
    <property type="entry name" value="AA_TRNA_LIGASE_II"/>
    <property type="match status" value="1"/>
</dbReference>
<keyword evidence="5" id="KW-0030">Aminoacyl-tRNA synthetase</keyword>
<evidence type="ECO:0000259" key="7">
    <source>
        <dbReference type="PROSITE" id="PS50862"/>
    </source>
</evidence>
<feature type="domain" description="Aminoacyl-transfer RNA synthetases class-II family profile" evidence="7">
    <location>
        <begin position="155"/>
        <end position="383"/>
    </location>
</feature>
<dbReference type="AlphaFoldDB" id="A0A2W5QMI5"/>
<dbReference type="InterPro" id="IPR006195">
    <property type="entry name" value="aa-tRNA-synth_II"/>
</dbReference>
<keyword evidence="3" id="KW-0067">ATP-binding</keyword>
<feature type="region of interest" description="Disordered" evidence="6">
    <location>
        <begin position="19"/>
        <end position="39"/>
    </location>
</feature>
<reference evidence="8 9" key="1">
    <citation type="submission" date="2017-08" db="EMBL/GenBank/DDBJ databases">
        <title>Infants hospitalized years apart are colonized by the same room-sourced microbial strains.</title>
        <authorList>
            <person name="Brooks B."/>
            <person name="Olm M.R."/>
            <person name="Firek B.A."/>
            <person name="Baker R."/>
            <person name="Thomas B.C."/>
            <person name="Morowitz M.J."/>
            <person name="Banfield J.F."/>
        </authorList>
    </citation>
    <scope>NUCLEOTIDE SEQUENCE [LARGE SCALE GENOMIC DNA]</scope>
    <source>
        <strain evidence="8">S2_005_003_R2_41</strain>
    </source>
</reference>
<dbReference type="SUPFAM" id="SSF55681">
    <property type="entry name" value="Class II aaRS and biotin synthetases"/>
    <property type="match status" value="1"/>
</dbReference>
<keyword evidence="2" id="KW-0547">Nucleotide-binding</keyword>